<dbReference type="SUPFAM" id="SSF101116">
    <property type="entry name" value="Flagellar export chaperone FliS"/>
    <property type="match status" value="1"/>
</dbReference>
<evidence type="ECO:0000256" key="5">
    <source>
        <dbReference type="ARBA" id="ARBA00023186"/>
    </source>
</evidence>
<dbReference type="InterPro" id="IPR003713">
    <property type="entry name" value="FliS"/>
</dbReference>
<keyword evidence="3 6" id="KW-0963">Cytoplasm</keyword>
<keyword evidence="7" id="KW-0969">Cilium</keyword>
<sequence>MYYSANRSAAANYGNLDATSRVAAASPHELVSILFEQLLLRLDRAKRSLDRGDMAAMLQSRARASDILNALEESLDFDNGGEIATALAIVYREASNRIDSASGSEAGDKLVSAREMIAEIAEAWAEIGKVSQAA</sequence>
<dbReference type="Proteomes" id="UP000603317">
    <property type="component" value="Unassembled WGS sequence"/>
</dbReference>
<evidence type="ECO:0000313" key="7">
    <source>
        <dbReference type="EMBL" id="GFZ96361.1"/>
    </source>
</evidence>
<reference evidence="8" key="1">
    <citation type="journal article" date="2019" name="Int. J. Syst. Evol. Microbiol.">
        <title>The Global Catalogue of Microorganisms (GCM) 10K type strain sequencing project: providing services to taxonomists for standard genome sequencing and annotation.</title>
        <authorList>
            <consortium name="The Broad Institute Genomics Platform"/>
            <consortium name="The Broad Institute Genome Sequencing Center for Infectious Disease"/>
            <person name="Wu L."/>
            <person name="Ma J."/>
        </authorList>
    </citation>
    <scope>NUCLEOTIDE SEQUENCE [LARGE SCALE GENOMIC DNA]</scope>
    <source>
        <strain evidence="8">CGMCC 1.15297</strain>
    </source>
</reference>
<comment type="caution">
    <text evidence="7">The sequence shown here is derived from an EMBL/GenBank/DDBJ whole genome shotgun (WGS) entry which is preliminary data.</text>
</comment>
<keyword evidence="7" id="KW-0966">Cell projection</keyword>
<dbReference type="PANTHER" id="PTHR34773">
    <property type="entry name" value="FLAGELLAR SECRETION CHAPERONE FLIS"/>
    <property type="match status" value="1"/>
</dbReference>
<dbReference type="PANTHER" id="PTHR34773:SF1">
    <property type="entry name" value="FLAGELLAR SECRETION CHAPERONE FLIS"/>
    <property type="match status" value="1"/>
</dbReference>
<evidence type="ECO:0000256" key="4">
    <source>
        <dbReference type="ARBA" id="ARBA00022795"/>
    </source>
</evidence>
<dbReference type="EMBL" id="BMID01000001">
    <property type="protein sequence ID" value="GFZ96361.1"/>
    <property type="molecule type" value="Genomic_DNA"/>
</dbReference>
<keyword evidence="4 6" id="KW-1005">Bacterial flagellum biogenesis</keyword>
<protein>
    <recommendedName>
        <fullName evidence="6">Flagellar secretion chaperone FliS</fullName>
    </recommendedName>
</protein>
<keyword evidence="5" id="KW-0143">Chaperone</keyword>
<accession>A0ABQ1F296</accession>
<organism evidence="7 8">
    <name type="scientific">Blastomonas marina</name>
    <dbReference type="NCBI Taxonomy" id="1867408"/>
    <lineage>
        <taxon>Bacteria</taxon>
        <taxon>Pseudomonadati</taxon>
        <taxon>Pseudomonadota</taxon>
        <taxon>Alphaproteobacteria</taxon>
        <taxon>Sphingomonadales</taxon>
        <taxon>Sphingomonadaceae</taxon>
        <taxon>Blastomonas</taxon>
    </lineage>
</organism>
<dbReference type="CDD" id="cd16098">
    <property type="entry name" value="FliS"/>
    <property type="match status" value="1"/>
</dbReference>
<evidence type="ECO:0000256" key="2">
    <source>
        <dbReference type="ARBA" id="ARBA00008787"/>
    </source>
</evidence>
<comment type="similarity">
    <text evidence="2 6">Belongs to the FliS family.</text>
</comment>
<evidence type="ECO:0000256" key="6">
    <source>
        <dbReference type="PIRNR" id="PIRNR039090"/>
    </source>
</evidence>
<dbReference type="RefSeq" id="WP_188640770.1">
    <property type="nucleotide sequence ID" value="NZ_BMID01000001.1"/>
</dbReference>
<evidence type="ECO:0000313" key="8">
    <source>
        <dbReference type="Proteomes" id="UP000603317"/>
    </source>
</evidence>
<comment type="subcellular location">
    <subcellularLocation>
        <location evidence="1 6">Cytoplasm</location>
        <location evidence="1 6">Cytosol</location>
    </subcellularLocation>
</comment>
<dbReference type="PIRSF" id="PIRSF039090">
    <property type="entry name" value="Flis"/>
    <property type="match status" value="1"/>
</dbReference>
<dbReference type="Pfam" id="PF02561">
    <property type="entry name" value="FliS"/>
    <property type="match status" value="1"/>
</dbReference>
<dbReference type="InterPro" id="IPR036584">
    <property type="entry name" value="FliS_sf"/>
</dbReference>
<dbReference type="Gene3D" id="1.20.120.340">
    <property type="entry name" value="Flagellar protein FliS"/>
    <property type="match status" value="1"/>
</dbReference>
<keyword evidence="7" id="KW-0282">Flagellum</keyword>
<keyword evidence="8" id="KW-1185">Reference proteome</keyword>
<proteinExistence type="inferred from homology"/>
<evidence type="ECO:0000256" key="1">
    <source>
        <dbReference type="ARBA" id="ARBA00004514"/>
    </source>
</evidence>
<evidence type="ECO:0000256" key="3">
    <source>
        <dbReference type="ARBA" id="ARBA00022490"/>
    </source>
</evidence>
<gene>
    <name evidence="7" type="ORF">GCM10010923_00190</name>
</gene>
<name>A0ABQ1F296_9SPHN</name>